<protein>
    <submittedName>
        <fullName evidence="2">BTB domain-containing protein</fullName>
    </submittedName>
</protein>
<proteinExistence type="predicted"/>
<sequence>MESSSSNEILSEFDIECKFKKADLMVLKNSDGGFLSDKCYYDINILGLQYCIEIYPNGYGEGEHRGVAWIFLHIISSPISMQWKIKEKDLLAKIGENNRFIRSKRIKVATFNDVKYYLSFCPNKIENGQPPKTTVCLNIELIKEKKIEAAFDFSIDSANRNYNSQCVFEKSIGYGPWCCSTDDLFDPKKRYIVDGFLTINFQGVLSIEKNEPTVLNCKNGVASKIAQKKNDKDFIIVVGDKEINVHKQVLMNASAVWTGMFESGMKESIENKMFIEDFPFKIVDAAINIFYSNNVPRKFSFEDILSLYKFADKYEIHLIMDLVGAYLIKHLSPTNVCQLIHFSKDFSIKKLHQSCIDFLLKCSKESTPILGLESLDKDFLASMFLNTFRAVDCSSHNC</sequence>
<organism evidence="1 2">
    <name type="scientific">Panagrolaimus sp. ES5</name>
    <dbReference type="NCBI Taxonomy" id="591445"/>
    <lineage>
        <taxon>Eukaryota</taxon>
        <taxon>Metazoa</taxon>
        <taxon>Ecdysozoa</taxon>
        <taxon>Nematoda</taxon>
        <taxon>Chromadorea</taxon>
        <taxon>Rhabditida</taxon>
        <taxon>Tylenchina</taxon>
        <taxon>Panagrolaimomorpha</taxon>
        <taxon>Panagrolaimoidea</taxon>
        <taxon>Panagrolaimidae</taxon>
        <taxon>Panagrolaimus</taxon>
    </lineage>
</organism>
<dbReference type="Proteomes" id="UP000887579">
    <property type="component" value="Unplaced"/>
</dbReference>
<dbReference type="WBParaSite" id="ES5_v2.g13722.t1">
    <property type="protein sequence ID" value="ES5_v2.g13722.t1"/>
    <property type="gene ID" value="ES5_v2.g13722"/>
</dbReference>
<evidence type="ECO:0000313" key="2">
    <source>
        <dbReference type="WBParaSite" id="ES5_v2.g13722.t1"/>
    </source>
</evidence>
<accession>A0AC34FA48</accession>
<name>A0AC34FA48_9BILA</name>
<reference evidence="2" key="1">
    <citation type="submission" date="2022-11" db="UniProtKB">
        <authorList>
            <consortium name="WormBaseParasite"/>
        </authorList>
    </citation>
    <scope>IDENTIFICATION</scope>
</reference>
<evidence type="ECO:0000313" key="1">
    <source>
        <dbReference type="Proteomes" id="UP000887579"/>
    </source>
</evidence>